<accession>G5IXT2</accession>
<dbReference type="Proteomes" id="UP000003477">
    <property type="component" value="Unassembled WGS sequence"/>
</dbReference>
<dbReference type="EMBL" id="AESD01000010">
    <property type="protein sequence ID" value="EHJ15281.1"/>
    <property type="molecule type" value="Genomic_DNA"/>
</dbReference>
<dbReference type="Gene3D" id="1.10.10.60">
    <property type="entry name" value="Homeodomain-like"/>
    <property type="match status" value="1"/>
</dbReference>
<protein>
    <submittedName>
        <fullName evidence="1">Uncharacterized protein</fullName>
    </submittedName>
</protein>
<evidence type="ECO:0000313" key="1">
    <source>
        <dbReference type="EMBL" id="EHJ15281.1"/>
    </source>
</evidence>
<proteinExistence type="predicted"/>
<organism evidence="1 2">
    <name type="scientific">Crocosphaera watsonii WH 0003</name>
    <dbReference type="NCBI Taxonomy" id="423471"/>
    <lineage>
        <taxon>Bacteria</taxon>
        <taxon>Bacillati</taxon>
        <taxon>Cyanobacteriota</taxon>
        <taxon>Cyanophyceae</taxon>
        <taxon>Oscillatoriophycideae</taxon>
        <taxon>Chroococcales</taxon>
        <taxon>Aphanothecaceae</taxon>
        <taxon>Crocosphaera</taxon>
    </lineage>
</organism>
<reference evidence="1 2" key="1">
    <citation type="journal article" date="2011" name="Front. Microbiol.">
        <title>Two Strains of Crocosphaera watsonii with Highly Conserved Genomes are Distinguished by Strain-Specific Features.</title>
        <authorList>
            <person name="Bench S.R."/>
            <person name="Ilikchyan I.N."/>
            <person name="Tripp H.J."/>
            <person name="Zehr J.P."/>
        </authorList>
    </citation>
    <scope>NUCLEOTIDE SEQUENCE [LARGE SCALE GENOMIC DNA]</scope>
    <source>
        <strain evidence="1 2">WH 0003</strain>
    </source>
</reference>
<comment type="caution">
    <text evidence="1">The sequence shown here is derived from an EMBL/GenBank/DDBJ whole genome shotgun (WGS) entry which is preliminary data.</text>
</comment>
<dbReference type="PATRIC" id="fig|423471.3.peg.87"/>
<gene>
    <name evidence="1" type="ORF">CWATWH0003_0092c4</name>
</gene>
<sequence length="202" mass="23824">YRKFSVSLDRSFLDQEADINSLEIPYYDVPIEEKFKEKEGLYLSETINNNLVNILQSNVNELVENRINKLKKSKSYSPYAAQYINFLKAFYQEGKSQNQIAKEIGIRQEKLNRILSFKQLFQQVRQKTVEDLLNLILESLKEKNIISEAINNDYLINLTENIEQFVDQKIFIEAKAEMMNSKNRTMNSFYAKTFIDYLTQNS</sequence>
<feature type="non-terminal residue" evidence="1">
    <location>
        <position position="1"/>
    </location>
</feature>
<evidence type="ECO:0000313" key="2">
    <source>
        <dbReference type="Proteomes" id="UP000003477"/>
    </source>
</evidence>
<name>G5IXT2_CROWT</name>
<dbReference type="AlphaFoldDB" id="G5IXT2"/>